<sequence>MAGRSHLAVLSAHLAEEPTMFESSLSVAQYTPEHPADTLTGAASAPSVNPAAVLLVPGLLQQGFCAESSLDLRVGCYTSEMEIDPVTGELREVTAGQPSAP</sequence>
<dbReference type="RefSeq" id="WP_341399108.1">
    <property type="nucleotide sequence ID" value="NZ_JBBUTI010000006.1"/>
</dbReference>
<keyword evidence="2" id="KW-1185">Reference proteome</keyword>
<evidence type="ECO:0000313" key="2">
    <source>
        <dbReference type="Proteomes" id="UP001379945"/>
    </source>
</evidence>
<gene>
    <name evidence="1" type="ORF">AACH00_10660</name>
</gene>
<dbReference type="Proteomes" id="UP001379945">
    <property type="component" value="Unassembled WGS sequence"/>
</dbReference>
<reference evidence="1 2" key="1">
    <citation type="submission" date="2024-04" db="EMBL/GenBank/DDBJ databases">
        <title>Novel species of the genus Ideonella isolated from streams.</title>
        <authorList>
            <person name="Lu H."/>
        </authorList>
    </citation>
    <scope>NUCLEOTIDE SEQUENCE [LARGE SCALE GENOMIC DNA]</scope>
    <source>
        <strain evidence="1 2">LYT19W</strain>
    </source>
</reference>
<dbReference type="EMBL" id="JBBUTI010000006">
    <property type="protein sequence ID" value="MEK8046811.1"/>
    <property type="molecule type" value="Genomic_DNA"/>
</dbReference>
<organism evidence="1 2">
    <name type="scientific">Ideonella margarita</name>
    <dbReference type="NCBI Taxonomy" id="2984191"/>
    <lineage>
        <taxon>Bacteria</taxon>
        <taxon>Pseudomonadati</taxon>
        <taxon>Pseudomonadota</taxon>
        <taxon>Betaproteobacteria</taxon>
        <taxon>Burkholderiales</taxon>
        <taxon>Sphaerotilaceae</taxon>
        <taxon>Ideonella</taxon>
    </lineage>
</organism>
<evidence type="ECO:0000313" key="1">
    <source>
        <dbReference type="EMBL" id="MEK8046811.1"/>
    </source>
</evidence>
<name>A0ABU9C4J6_9BURK</name>
<accession>A0ABU9C4J6</accession>
<protein>
    <submittedName>
        <fullName evidence="1">Uncharacterized protein</fullName>
    </submittedName>
</protein>
<comment type="caution">
    <text evidence="1">The sequence shown here is derived from an EMBL/GenBank/DDBJ whole genome shotgun (WGS) entry which is preliminary data.</text>
</comment>
<proteinExistence type="predicted"/>